<dbReference type="SMART" id="SM00990">
    <property type="entry name" value="VRR_NUC"/>
    <property type="match status" value="1"/>
</dbReference>
<keyword evidence="7" id="KW-0479">Metal-binding</keyword>
<dbReference type="AlphaFoldDB" id="A0A9D1JPJ5"/>
<reference evidence="12" key="1">
    <citation type="submission" date="2020-10" db="EMBL/GenBank/DDBJ databases">
        <authorList>
            <person name="Gilroy R."/>
        </authorList>
    </citation>
    <scope>NUCLEOTIDE SEQUENCE</scope>
    <source>
        <strain evidence="12">6276</strain>
    </source>
</reference>
<accession>A0A9D1JPJ5</accession>
<keyword evidence="6" id="KW-0540">Nuclease</keyword>
<keyword evidence="8" id="KW-0378">Hydrolase</keyword>
<dbReference type="Gene3D" id="3.40.1350.10">
    <property type="match status" value="1"/>
</dbReference>
<organism evidence="12 13">
    <name type="scientific">Candidatus Scatousia excrementigallinarum</name>
    <dbReference type="NCBI Taxonomy" id="2840935"/>
    <lineage>
        <taxon>Bacteria</taxon>
        <taxon>Candidatus Scatousia</taxon>
    </lineage>
</organism>
<evidence type="ECO:0000256" key="3">
    <source>
        <dbReference type="ARBA" id="ARBA00001946"/>
    </source>
</evidence>
<evidence type="ECO:0000313" key="12">
    <source>
        <dbReference type="EMBL" id="HIS37669.1"/>
    </source>
</evidence>
<name>A0A9D1JPJ5_9BACT</name>
<dbReference type="GO" id="GO:0008409">
    <property type="term" value="F:5'-3' exonuclease activity"/>
    <property type="evidence" value="ECO:0007669"/>
    <property type="project" value="TreeGrafter"/>
</dbReference>
<dbReference type="GO" id="GO:0070336">
    <property type="term" value="F:flap-structured DNA binding"/>
    <property type="evidence" value="ECO:0007669"/>
    <property type="project" value="TreeGrafter"/>
</dbReference>
<evidence type="ECO:0000256" key="4">
    <source>
        <dbReference type="ARBA" id="ARBA00005533"/>
    </source>
</evidence>
<dbReference type="Pfam" id="PF08774">
    <property type="entry name" value="VRR_NUC"/>
    <property type="match status" value="1"/>
</dbReference>
<proteinExistence type="inferred from homology"/>
<dbReference type="PANTHER" id="PTHR15749:SF4">
    <property type="entry name" value="FANCONI-ASSOCIATED NUCLEASE 1"/>
    <property type="match status" value="1"/>
</dbReference>
<dbReference type="GO" id="GO:0017108">
    <property type="term" value="F:5'-flap endonuclease activity"/>
    <property type="evidence" value="ECO:0007669"/>
    <property type="project" value="TreeGrafter"/>
</dbReference>
<evidence type="ECO:0000256" key="6">
    <source>
        <dbReference type="ARBA" id="ARBA00022722"/>
    </source>
</evidence>
<comment type="similarity">
    <text evidence="4">Belongs to the FAN1 family.</text>
</comment>
<comment type="caution">
    <text evidence="12">The sequence shown here is derived from an EMBL/GenBank/DDBJ whole genome shotgun (WGS) entry which is preliminary data.</text>
</comment>
<evidence type="ECO:0000256" key="9">
    <source>
        <dbReference type="ARBA" id="ARBA00022842"/>
    </source>
</evidence>
<sequence>MQKFFFLILIVICFPILTDAKQLLPDVIENKTITISAQKTGEPGKNFFYCSNGNKCSTEQVVREYYKNDGFQVMRAEYSFWKGIFVLVFLDELYPQTLAAKSENKFFDVEKSDVSTGELDKKLKEVKKSNIQQFINNQIAKHEQGSYIRWLDEWEIEGYKNPTEYYKSPIVQEFLTKIDNKTFCKVIKHILGINDRNPIGTPDYIVWNNEEMIFVEVKRKNETLKPEQIQWGEYLIQNNIQYKVIRVEER</sequence>
<evidence type="ECO:0000256" key="8">
    <source>
        <dbReference type="ARBA" id="ARBA00022801"/>
    </source>
</evidence>
<comment type="cofactor">
    <cofactor evidence="2">
        <name>Mn(2+)</name>
        <dbReference type="ChEBI" id="CHEBI:29035"/>
    </cofactor>
</comment>
<evidence type="ECO:0000259" key="11">
    <source>
        <dbReference type="SMART" id="SM00990"/>
    </source>
</evidence>
<keyword evidence="9" id="KW-0460">Magnesium</keyword>
<comment type="catalytic activity">
    <reaction evidence="1">
        <text>Hydrolytically removes 5'-nucleotides successively from the 3'-hydroxy termini of 3'-hydroxy-terminated oligonucleotides.</text>
        <dbReference type="EC" id="3.1.4.1"/>
    </reaction>
</comment>
<dbReference type="InterPro" id="IPR033315">
    <property type="entry name" value="Fan1-like"/>
</dbReference>
<protein>
    <recommendedName>
        <fullName evidence="5">phosphodiesterase I</fullName>
        <ecNumber evidence="5">3.1.4.1</ecNumber>
    </recommendedName>
</protein>
<dbReference type="PANTHER" id="PTHR15749">
    <property type="entry name" value="FANCONI-ASSOCIATED NUCLEASE 1"/>
    <property type="match status" value="1"/>
</dbReference>
<reference evidence="12" key="2">
    <citation type="journal article" date="2021" name="PeerJ">
        <title>Extensive microbial diversity within the chicken gut microbiome revealed by metagenomics and culture.</title>
        <authorList>
            <person name="Gilroy R."/>
            <person name="Ravi A."/>
            <person name="Getino M."/>
            <person name="Pursley I."/>
            <person name="Horton D.L."/>
            <person name="Alikhan N.F."/>
            <person name="Baker D."/>
            <person name="Gharbi K."/>
            <person name="Hall N."/>
            <person name="Watson M."/>
            <person name="Adriaenssens E.M."/>
            <person name="Foster-Nyarko E."/>
            <person name="Jarju S."/>
            <person name="Secka A."/>
            <person name="Antonio M."/>
            <person name="Oren A."/>
            <person name="Chaudhuri R.R."/>
            <person name="La Ragione R."/>
            <person name="Hildebrand F."/>
            <person name="Pallen M.J."/>
        </authorList>
    </citation>
    <scope>NUCLEOTIDE SEQUENCE</scope>
    <source>
        <strain evidence="12">6276</strain>
    </source>
</reference>
<evidence type="ECO:0000256" key="1">
    <source>
        <dbReference type="ARBA" id="ARBA00000983"/>
    </source>
</evidence>
<keyword evidence="10" id="KW-0464">Manganese</keyword>
<evidence type="ECO:0000256" key="7">
    <source>
        <dbReference type="ARBA" id="ARBA00022723"/>
    </source>
</evidence>
<feature type="domain" description="VRR-NUC" evidence="11">
    <location>
        <begin position="162"/>
        <end position="249"/>
    </location>
</feature>
<evidence type="ECO:0000256" key="10">
    <source>
        <dbReference type="ARBA" id="ARBA00023211"/>
    </source>
</evidence>
<comment type="cofactor">
    <cofactor evidence="3">
        <name>Mg(2+)</name>
        <dbReference type="ChEBI" id="CHEBI:18420"/>
    </cofactor>
</comment>
<evidence type="ECO:0000256" key="5">
    <source>
        <dbReference type="ARBA" id="ARBA00012029"/>
    </source>
</evidence>
<dbReference type="EMBL" id="DVIU01000281">
    <property type="protein sequence ID" value="HIS37669.1"/>
    <property type="molecule type" value="Genomic_DNA"/>
</dbReference>
<evidence type="ECO:0000256" key="2">
    <source>
        <dbReference type="ARBA" id="ARBA00001936"/>
    </source>
</evidence>
<dbReference type="GO" id="GO:0036297">
    <property type="term" value="P:interstrand cross-link repair"/>
    <property type="evidence" value="ECO:0007669"/>
    <property type="project" value="InterPro"/>
</dbReference>
<dbReference type="Proteomes" id="UP000823928">
    <property type="component" value="Unassembled WGS sequence"/>
</dbReference>
<gene>
    <name evidence="12" type="ORF">IAC10_13775</name>
</gene>
<dbReference type="EC" id="3.1.4.1" evidence="5"/>
<dbReference type="InterPro" id="IPR014883">
    <property type="entry name" value="VRR_NUC"/>
</dbReference>
<dbReference type="GO" id="GO:0004528">
    <property type="term" value="F:phosphodiesterase I activity"/>
    <property type="evidence" value="ECO:0007669"/>
    <property type="project" value="UniProtKB-EC"/>
</dbReference>
<dbReference type="InterPro" id="IPR011856">
    <property type="entry name" value="tRNA_endonuc-like_dom_sf"/>
</dbReference>
<evidence type="ECO:0000313" key="13">
    <source>
        <dbReference type="Proteomes" id="UP000823928"/>
    </source>
</evidence>